<name>A0A091C5L2_9ENTE</name>
<evidence type="ECO:0000313" key="2">
    <source>
        <dbReference type="EMBL" id="KFN91950.1"/>
    </source>
</evidence>
<sequence length="84" mass="10023">METLIAIVIGIFLFVWALRARSCLLRFIAFVLFLFLLWVYRMEVANIIDQMGQFFNVEDISGRFYDALVNIWQRLTQRFGQLLQ</sequence>
<protein>
    <submittedName>
        <fullName evidence="2">Uncharacterized protein</fullName>
    </submittedName>
</protein>
<evidence type="ECO:0000256" key="1">
    <source>
        <dbReference type="SAM" id="Phobius"/>
    </source>
</evidence>
<dbReference type="PATRIC" id="fig|1302648.3.peg.754"/>
<dbReference type="Proteomes" id="UP000029381">
    <property type="component" value="Unassembled WGS sequence"/>
</dbReference>
<proteinExistence type="predicted"/>
<comment type="caution">
    <text evidence="2">The sequence shown here is derived from an EMBL/GenBank/DDBJ whole genome shotgun (WGS) entry which is preliminary data.</text>
</comment>
<keyword evidence="1" id="KW-1133">Transmembrane helix</keyword>
<accession>A0A091C5L2</accession>
<feature type="transmembrane region" description="Helical" evidence="1">
    <location>
        <begin position="27"/>
        <end position="44"/>
    </location>
</feature>
<gene>
    <name evidence="2" type="ORF">TMU3MR103_0775</name>
</gene>
<dbReference type="RefSeq" id="WP_028791043.1">
    <property type="nucleotide sequence ID" value="NZ_JPVT01000066.1"/>
</dbReference>
<evidence type="ECO:0000313" key="3">
    <source>
        <dbReference type="Proteomes" id="UP000029381"/>
    </source>
</evidence>
<keyword evidence="3" id="KW-1185">Reference proteome</keyword>
<keyword evidence="1" id="KW-0472">Membrane</keyword>
<organism evidence="2 3">
    <name type="scientific">Tetragenococcus muriaticus 3MR10-3</name>
    <dbReference type="NCBI Taxonomy" id="1302648"/>
    <lineage>
        <taxon>Bacteria</taxon>
        <taxon>Bacillati</taxon>
        <taxon>Bacillota</taxon>
        <taxon>Bacilli</taxon>
        <taxon>Lactobacillales</taxon>
        <taxon>Enterococcaceae</taxon>
        <taxon>Tetragenococcus</taxon>
    </lineage>
</organism>
<dbReference type="EMBL" id="JPVT01000066">
    <property type="protein sequence ID" value="KFN91950.1"/>
    <property type="molecule type" value="Genomic_DNA"/>
</dbReference>
<dbReference type="AlphaFoldDB" id="A0A091C5L2"/>
<keyword evidence="1" id="KW-0812">Transmembrane</keyword>
<reference evidence="2 3" key="1">
    <citation type="submission" date="2014-08" db="EMBL/GenBank/DDBJ databases">
        <title>Genome sequence of Tetragenococcus muriaticus.</title>
        <authorList>
            <person name="Chuea-nongthon C."/>
            <person name="Rodtong S."/>
            <person name="Yongsawatdigul J."/>
            <person name="Steele J.L."/>
            <person name="Liu X.-y."/>
            <person name="Speers J."/>
            <person name="Glasner J.D."/>
            <person name="Neeno-Eckwall E.C."/>
        </authorList>
    </citation>
    <scope>NUCLEOTIDE SEQUENCE [LARGE SCALE GENOMIC DNA]</scope>
    <source>
        <strain evidence="2 3">3MR10-3</strain>
    </source>
</reference>